<keyword evidence="1" id="KW-0472">Membrane</keyword>
<keyword evidence="3" id="KW-1185">Reference proteome</keyword>
<evidence type="ECO:0000313" key="2">
    <source>
        <dbReference type="EMBL" id="MBP2072459.1"/>
    </source>
</evidence>
<gene>
    <name evidence="2" type="ORF">J2Z80_001990</name>
</gene>
<comment type="caution">
    <text evidence="2">The sequence shown here is derived from an EMBL/GenBank/DDBJ whole genome shotgun (WGS) entry which is preliminary data.</text>
</comment>
<feature type="transmembrane region" description="Helical" evidence="1">
    <location>
        <begin position="6"/>
        <end position="27"/>
    </location>
</feature>
<sequence>MEKYIIIIPIAGVLTVALLFLIMLSMIKFSDKYINKKEEKNKKEDKLD</sequence>
<keyword evidence="1" id="KW-1133">Transmembrane helix</keyword>
<proteinExistence type="predicted"/>
<keyword evidence="1" id="KW-0812">Transmembrane</keyword>
<dbReference type="Proteomes" id="UP001166402">
    <property type="component" value="Unassembled WGS sequence"/>
</dbReference>
<name>A0ABS4NFL4_9THEO</name>
<evidence type="ECO:0000256" key="1">
    <source>
        <dbReference type="SAM" id="Phobius"/>
    </source>
</evidence>
<dbReference type="EMBL" id="JAGGLT010000021">
    <property type="protein sequence ID" value="MBP2072459.1"/>
    <property type="molecule type" value="Genomic_DNA"/>
</dbReference>
<accession>A0ABS4NFL4</accession>
<protein>
    <submittedName>
        <fullName evidence="2">Uncharacterized protein</fullName>
    </submittedName>
</protein>
<evidence type="ECO:0000313" key="3">
    <source>
        <dbReference type="Proteomes" id="UP001166402"/>
    </source>
</evidence>
<dbReference type="RefSeq" id="WP_209454219.1">
    <property type="nucleotide sequence ID" value="NZ_JAGGLT010000021.1"/>
</dbReference>
<organism evidence="2 3">
    <name type="scientific">Thermoanaerobacterium butyriciformans</name>
    <dbReference type="NCBI Taxonomy" id="1702242"/>
    <lineage>
        <taxon>Bacteria</taxon>
        <taxon>Bacillati</taxon>
        <taxon>Bacillota</taxon>
        <taxon>Clostridia</taxon>
        <taxon>Thermoanaerobacterales</taxon>
        <taxon>Thermoanaerobacteraceae</taxon>
        <taxon>Thermoanaerobacterium</taxon>
    </lineage>
</organism>
<reference evidence="2" key="1">
    <citation type="submission" date="2021-03" db="EMBL/GenBank/DDBJ databases">
        <title>Genomic Encyclopedia of Type Strains, Phase IV (KMG-IV): sequencing the most valuable type-strain genomes for metagenomic binning, comparative biology and taxonomic classification.</title>
        <authorList>
            <person name="Goeker M."/>
        </authorList>
    </citation>
    <scope>NUCLEOTIDE SEQUENCE</scope>
    <source>
        <strain evidence="2">DSM 101588</strain>
    </source>
</reference>